<dbReference type="AlphaFoldDB" id="J9G5N5"/>
<organism evidence="1">
    <name type="scientific">gut metagenome</name>
    <dbReference type="NCBI Taxonomy" id="749906"/>
    <lineage>
        <taxon>unclassified sequences</taxon>
        <taxon>metagenomes</taxon>
        <taxon>organismal metagenomes</taxon>
    </lineage>
</organism>
<evidence type="ECO:0000313" key="1">
    <source>
        <dbReference type="EMBL" id="EJW97102.1"/>
    </source>
</evidence>
<sequence length="41" mass="4974">MGWTRRLLCLKKKQSIFVRKWIVWMQKALLAEESVQNLQNV</sequence>
<gene>
    <name evidence="1" type="ORF">EVA_14793</name>
</gene>
<reference evidence="1" key="1">
    <citation type="journal article" date="2012" name="PLoS ONE">
        <title>Gene sets for utilization of primary and secondary nutrition supplies in the distal gut of endangered iberian lynx.</title>
        <authorList>
            <person name="Alcaide M."/>
            <person name="Messina E."/>
            <person name="Richter M."/>
            <person name="Bargiela R."/>
            <person name="Peplies J."/>
            <person name="Huws S.A."/>
            <person name="Newbold C.J."/>
            <person name="Golyshin P.N."/>
            <person name="Simon M.A."/>
            <person name="Lopez G."/>
            <person name="Yakimov M.M."/>
            <person name="Ferrer M."/>
        </authorList>
    </citation>
    <scope>NUCLEOTIDE SEQUENCE</scope>
</reference>
<dbReference type="EMBL" id="AMCI01004942">
    <property type="protein sequence ID" value="EJW97102.1"/>
    <property type="molecule type" value="Genomic_DNA"/>
</dbReference>
<name>J9G5N5_9ZZZZ</name>
<proteinExistence type="predicted"/>
<accession>J9G5N5</accession>
<protein>
    <submittedName>
        <fullName evidence="1">Uncharacterized protein</fullName>
    </submittedName>
</protein>
<comment type="caution">
    <text evidence="1">The sequence shown here is derived from an EMBL/GenBank/DDBJ whole genome shotgun (WGS) entry which is preliminary data.</text>
</comment>